<dbReference type="AlphaFoldDB" id="A0A5B0Q6G4"/>
<evidence type="ECO:0000313" key="2">
    <source>
        <dbReference type="EMBL" id="KAA1108826.1"/>
    </source>
</evidence>
<name>A0A5B0Q6G4_PUCGR</name>
<comment type="caution">
    <text evidence="2">The sequence shown here is derived from an EMBL/GenBank/DDBJ whole genome shotgun (WGS) entry which is preliminary data.</text>
</comment>
<evidence type="ECO:0000313" key="3">
    <source>
        <dbReference type="Proteomes" id="UP000324748"/>
    </source>
</evidence>
<accession>A0A5B0Q6G4</accession>
<reference evidence="2 3" key="1">
    <citation type="submission" date="2019-05" db="EMBL/GenBank/DDBJ databases">
        <title>Emergence of the Ug99 lineage of the wheat stem rust pathogen through somatic hybridization.</title>
        <authorList>
            <person name="Li F."/>
            <person name="Upadhyaya N.M."/>
            <person name="Sperschneider J."/>
            <person name="Matny O."/>
            <person name="Nguyen-Phuc H."/>
            <person name="Mago R."/>
            <person name="Raley C."/>
            <person name="Miller M.E."/>
            <person name="Silverstein K.A.T."/>
            <person name="Henningsen E."/>
            <person name="Hirsch C.D."/>
            <person name="Visser B."/>
            <person name="Pretorius Z.A."/>
            <person name="Steffenson B.J."/>
            <person name="Schwessinger B."/>
            <person name="Dodds P.N."/>
            <person name="Figueroa M."/>
        </authorList>
    </citation>
    <scope>NUCLEOTIDE SEQUENCE [LARGE SCALE GENOMIC DNA]</scope>
    <source>
        <strain evidence="2">21-0</strain>
    </source>
</reference>
<protein>
    <submittedName>
        <fullName evidence="2">Uncharacterized protein</fullName>
    </submittedName>
</protein>
<keyword evidence="3" id="KW-1185">Reference proteome</keyword>
<feature type="compositionally biased region" description="Polar residues" evidence="1">
    <location>
        <begin position="12"/>
        <end position="27"/>
    </location>
</feature>
<dbReference type="OrthoDB" id="2507769at2759"/>
<evidence type="ECO:0000256" key="1">
    <source>
        <dbReference type="SAM" id="MobiDB-lite"/>
    </source>
</evidence>
<feature type="region of interest" description="Disordered" evidence="1">
    <location>
        <begin position="1"/>
        <end position="30"/>
    </location>
</feature>
<dbReference type="Proteomes" id="UP000324748">
    <property type="component" value="Unassembled WGS sequence"/>
</dbReference>
<proteinExistence type="predicted"/>
<gene>
    <name evidence="2" type="ORF">PGT21_026612</name>
</gene>
<organism evidence="2 3">
    <name type="scientific">Puccinia graminis f. sp. tritici</name>
    <dbReference type="NCBI Taxonomy" id="56615"/>
    <lineage>
        <taxon>Eukaryota</taxon>
        <taxon>Fungi</taxon>
        <taxon>Dikarya</taxon>
        <taxon>Basidiomycota</taxon>
        <taxon>Pucciniomycotina</taxon>
        <taxon>Pucciniomycetes</taxon>
        <taxon>Pucciniales</taxon>
        <taxon>Pucciniaceae</taxon>
        <taxon>Puccinia</taxon>
    </lineage>
</organism>
<dbReference type="EMBL" id="VSWC01000028">
    <property type="protein sequence ID" value="KAA1108826.1"/>
    <property type="molecule type" value="Genomic_DNA"/>
</dbReference>
<sequence length="95" mass="9803">MTDPNAVDASTAAPSFSDLTFSATPEGTPSDALFDTGATHHLTGDRSALTEFMLLRNPIPLRVATNGAPRFVTGKGTLTFLGPSSTLPNPSPLSS</sequence>